<accession>A0A1S1XE68</accession>
<proteinExistence type="predicted"/>
<dbReference type="GO" id="GO:0006260">
    <property type="term" value="P:DNA replication"/>
    <property type="evidence" value="ECO:0007669"/>
    <property type="project" value="InterPro"/>
</dbReference>
<evidence type="ECO:0000313" key="2">
    <source>
        <dbReference type="Proteomes" id="UP000239469"/>
    </source>
</evidence>
<dbReference type="GO" id="GO:0032298">
    <property type="term" value="P:positive regulation of DNA-templated DNA replication initiation"/>
    <property type="evidence" value="ECO:0007669"/>
    <property type="project" value="TreeGrafter"/>
</dbReference>
<reference evidence="1 2" key="1">
    <citation type="submission" date="2017-01" db="EMBL/GenBank/DDBJ databases">
        <title>New insights into the genetic diversity of Chromobacterium isolated from tropical freshwater lake.</title>
        <authorList>
            <person name="Santos A.B."/>
            <person name="Nascimento A.M."/>
            <person name="Da Silva P.C."/>
        </authorList>
    </citation>
    <scope>NUCLEOTIDE SEQUENCE [LARGE SCALE GENOMIC DNA]</scope>
    <source>
        <strain evidence="1 2">56AF</strain>
    </source>
</reference>
<dbReference type="AlphaFoldDB" id="A0A1S1XE68"/>
<comment type="caution">
    <text evidence="1">The sequence shown here is derived from an EMBL/GenBank/DDBJ whole genome shotgun (WGS) entry which is preliminary data.</text>
</comment>
<name>A0A1S1XE68_9NEIS</name>
<dbReference type="PANTHER" id="PTHR38767">
    <property type="entry name" value="DNA POLYMERASE III SUBUNIT CHI"/>
    <property type="match status" value="1"/>
</dbReference>
<dbReference type="OrthoDB" id="5297568at2"/>
<dbReference type="Gene3D" id="3.40.50.10110">
    <property type="entry name" value="DNA polymerase III subunit chi"/>
    <property type="match status" value="1"/>
</dbReference>
<dbReference type="GO" id="GO:0003887">
    <property type="term" value="F:DNA-directed DNA polymerase activity"/>
    <property type="evidence" value="ECO:0007669"/>
    <property type="project" value="InterPro"/>
</dbReference>
<dbReference type="GO" id="GO:0003677">
    <property type="term" value="F:DNA binding"/>
    <property type="evidence" value="ECO:0007669"/>
    <property type="project" value="InterPro"/>
</dbReference>
<dbReference type="Pfam" id="PF04364">
    <property type="entry name" value="DNA_pol3_chi"/>
    <property type="match status" value="1"/>
</dbReference>
<dbReference type="InterPro" id="IPR007459">
    <property type="entry name" value="DNA_pol3_chi"/>
</dbReference>
<dbReference type="EMBL" id="MTBD01000026">
    <property type="protein sequence ID" value="PRP70409.1"/>
    <property type="molecule type" value="Genomic_DNA"/>
</dbReference>
<dbReference type="InterPro" id="IPR036768">
    <property type="entry name" value="PolIII_chi_sf"/>
</dbReference>
<dbReference type="PANTHER" id="PTHR38767:SF1">
    <property type="entry name" value="DNA POLYMERASE III SUBUNIT CHI"/>
    <property type="match status" value="1"/>
</dbReference>
<protein>
    <submittedName>
        <fullName evidence="1">DNA polymerase III subunit chi</fullName>
    </submittedName>
</protein>
<gene>
    <name evidence="1" type="ORF">BUE93_12215</name>
</gene>
<dbReference type="SUPFAM" id="SSF102400">
    <property type="entry name" value="DNA polymerase III chi subunit"/>
    <property type="match status" value="1"/>
</dbReference>
<dbReference type="Proteomes" id="UP000239469">
    <property type="component" value="Unassembled WGS sequence"/>
</dbReference>
<dbReference type="RefSeq" id="WP_043622738.1">
    <property type="nucleotide sequence ID" value="NZ_CAWMOE010000002.1"/>
</dbReference>
<sequence length="142" mass="16422">MSKIDFYTNVADPQEFACRLADTVQRKKERLLIWLDSERSLDVFSNRLWSFGDTRFVPHCRLEAAEAAETPVWLAATLPDDLAHPVLLNLGPNLPYAFERFTRILEIVGRDPASLATARERFRAYRERGCEIEHHDMSQTQT</sequence>
<organism evidence="1 2">
    <name type="scientific">Chromobacterium amazonense</name>
    <dbReference type="NCBI Taxonomy" id="1382803"/>
    <lineage>
        <taxon>Bacteria</taxon>
        <taxon>Pseudomonadati</taxon>
        <taxon>Pseudomonadota</taxon>
        <taxon>Betaproteobacteria</taxon>
        <taxon>Neisseriales</taxon>
        <taxon>Chromobacteriaceae</taxon>
        <taxon>Chromobacterium</taxon>
    </lineage>
</organism>
<evidence type="ECO:0000313" key="1">
    <source>
        <dbReference type="EMBL" id="PRP70409.1"/>
    </source>
</evidence>